<accession>A0ABR8Z531</accession>
<evidence type="ECO:0000313" key="2">
    <source>
        <dbReference type="EMBL" id="MBD8063426.1"/>
    </source>
</evidence>
<dbReference type="EMBL" id="JACSPO010000011">
    <property type="protein sequence ID" value="MBD8063426.1"/>
    <property type="molecule type" value="Genomic_DNA"/>
</dbReference>
<evidence type="ECO:0000256" key="1">
    <source>
        <dbReference type="SAM" id="Phobius"/>
    </source>
</evidence>
<keyword evidence="1" id="KW-0472">Membrane</keyword>
<organism evidence="2 3">
    <name type="scientific">Oceanitalea stevensii</name>
    <dbReference type="NCBI Taxonomy" id="2763072"/>
    <lineage>
        <taxon>Bacteria</taxon>
        <taxon>Bacillati</taxon>
        <taxon>Actinomycetota</taxon>
        <taxon>Actinomycetes</taxon>
        <taxon>Micrococcales</taxon>
        <taxon>Bogoriellaceae</taxon>
        <taxon>Georgenia</taxon>
    </lineage>
</organism>
<feature type="transmembrane region" description="Helical" evidence="1">
    <location>
        <begin position="7"/>
        <end position="29"/>
    </location>
</feature>
<sequence>MASKRQLPALATLVVLYVAVATLIFWLAGLDVGRAFLNALVAGSLISVAVLIGIRVGASTNRATTAREGYLGVSVRSPDGHPRLSKRWRKAEVRPAGRAIHITPLAGPSVAPFTVSTGTIAEFADPRGWRDLLMGPIGTNSFLRVIDAEGVIEISVHTEHLSWLLEGLDTPDSP</sequence>
<protein>
    <submittedName>
        <fullName evidence="2">Uncharacterized protein</fullName>
    </submittedName>
</protein>
<keyword evidence="1" id="KW-1133">Transmembrane helix</keyword>
<gene>
    <name evidence="2" type="ORF">H9624_13960</name>
</gene>
<reference evidence="2 3" key="1">
    <citation type="submission" date="2020-08" db="EMBL/GenBank/DDBJ databases">
        <title>A Genomic Blueprint of the Chicken Gut Microbiome.</title>
        <authorList>
            <person name="Gilroy R."/>
            <person name="Ravi A."/>
            <person name="Getino M."/>
            <person name="Pursley I."/>
            <person name="Horton D.L."/>
            <person name="Alikhan N.-F."/>
            <person name="Baker D."/>
            <person name="Gharbi K."/>
            <person name="Hall N."/>
            <person name="Watson M."/>
            <person name="Adriaenssens E.M."/>
            <person name="Foster-Nyarko E."/>
            <person name="Jarju S."/>
            <person name="Secka A."/>
            <person name="Antonio M."/>
            <person name="Oren A."/>
            <person name="Chaudhuri R."/>
            <person name="La Ragione R.M."/>
            <person name="Hildebrand F."/>
            <person name="Pallen M.J."/>
        </authorList>
    </citation>
    <scope>NUCLEOTIDE SEQUENCE [LARGE SCALE GENOMIC DNA]</scope>
    <source>
        <strain evidence="2 3">Sa1BUA1</strain>
    </source>
</reference>
<proteinExistence type="predicted"/>
<name>A0ABR8Z531_9MICO</name>
<dbReference type="Proteomes" id="UP000661894">
    <property type="component" value="Unassembled WGS sequence"/>
</dbReference>
<feature type="transmembrane region" description="Helical" evidence="1">
    <location>
        <begin position="35"/>
        <end position="54"/>
    </location>
</feature>
<keyword evidence="3" id="KW-1185">Reference proteome</keyword>
<comment type="caution">
    <text evidence="2">The sequence shown here is derived from an EMBL/GenBank/DDBJ whole genome shotgun (WGS) entry which is preliminary data.</text>
</comment>
<dbReference type="RefSeq" id="WP_251840527.1">
    <property type="nucleotide sequence ID" value="NZ_JACSPO010000011.1"/>
</dbReference>
<keyword evidence="1" id="KW-0812">Transmembrane</keyword>
<evidence type="ECO:0000313" key="3">
    <source>
        <dbReference type="Proteomes" id="UP000661894"/>
    </source>
</evidence>